<protein>
    <submittedName>
        <fullName evidence="1">Uncharacterized protein</fullName>
    </submittedName>
</protein>
<accession>A0A3R7JYA9</accession>
<dbReference type="EMBL" id="MKGL01000434">
    <property type="protein sequence ID" value="RNE98800.1"/>
    <property type="molecule type" value="Genomic_DNA"/>
</dbReference>
<sequence length="143" mass="16603">MSKLKLEMFLSREEACLARRRQKLGEVERELLEKRQEECTFVPRINKRSVEIFEGSQQRYNSLSPPLEATHLEAANTTPLAEGTEMYEGNYLLREVVSPLPYNNSLASASPLAKLDDDCSRLISEFEHKMKELLNEWRSLERV</sequence>
<keyword evidence="2" id="KW-1185">Reference proteome</keyword>
<dbReference type="VEuPathDB" id="TriTrypDB:TRSC58_01795"/>
<dbReference type="Proteomes" id="UP000283634">
    <property type="component" value="Unassembled WGS sequence"/>
</dbReference>
<reference evidence="1 2" key="1">
    <citation type="journal article" date="2018" name="BMC Genomics">
        <title>Genomic comparison of Trypanosoma conorhini and Trypanosoma rangeli to Trypanosoma cruzi strains of high and low virulence.</title>
        <authorList>
            <person name="Bradwell K.R."/>
            <person name="Koparde V.N."/>
            <person name="Matveyev A.V."/>
            <person name="Serrano M.G."/>
            <person name="Alves J.M."/>
            <person name="Parikh H."/>
            <person name="Huang B."/>
            <person name="Lee V."/>
            <person name="Espinosa-Alvarez O."/>
            <person name="Ortiz P.A."/>
            <person name="Costa-Martins A.G."/>
            <person name="Teixeira M.M."/>
            <person name="Buck G.A."/>
        </authorList>
    </citation>
    <scope>NUCLEOTIDE SEQUENCE [LARGE SCALE GENOMIC DNA]</scope>
    <source>
        <strain evidence="1 2">AM80</strain>
    </source>
</reference>
<evidence type="ECO:0000313" key="2">
    <source>
        <dbReference type="Proteomes" id="UP000283634"/>
    </source>
</evidence>
<evidence type="ECO:0000313" key="1">
    <source>
        <dbReference type="EMBL" id="RNE98800.1"/>
    </source>
</evidence>
<gene>
    <name evidence="1" type="ORF">TraAM80_08615</name>
</gene>
<dbReference type="AlphaFoldDB" id="A0A3R7JYA9"/>
<name>A0A3R7JYA9_TRYRA</name>
<organism evidence="1 2">
    <name type="scientific">Trypanosoma rangeli</name>
    <dbReference type="NCBI Taxonomy" id="5698"/>
    <lineage>
        <taxon>Eukaryota</taxon>
        <taxon>Discoba</taxon>
        <taxon>Euglenozoa</taxon>
        <taxon>Kinetoplastea</taxon>
        <taxon>Metakinetoplastina</taxon>
        <taxon>Trypanosomatida</taxon>
        <taxon>Trypanosomatidae</taxon>
        <taxon>Trypanosoma</taxon>
        <taxon>Herpetosoma</taxon>
    </lineage>
</organism>
<dbReference type="OrthoDB" id="10541621at2759"/>
<dbReference type="GeneID" id="40332548"/>
<comment type="caution">
    <text evidence="1">The sequence shown here is derived from an EMBL/GenBank/DDBJ whole genome shotgun (WGS) entry which is preliminary data.</text>
</comment>
<dbReference type="RefSeq" id="XP_029234841.1">
    <property type="nucleotide sequence ID" value="XM_029385358.1"/>
</dbReference>
<proteinExistence type="predicted"/>